<comment type="caution">
    <text evidence="18">The sequence shown here is derived from an EMBL/GenBank/DDBJ whole genome shotgun (WGS) entry which is preliminary data.</text>
</comment>
<organism evidence="18 19">
    <name type="scientific">Phenylobacterium ferrooxidans</name>
    <dbReference type="NCBI Taxonomy" id="2982689"/>
    <lineage>
        <taxon>Bacteria</taxon>
        <taxon>Pseudomonadati</taxon>
        <taxon>Pseudomonadota</taxon>
        <taxon>Alphaproteobacteria</taxon>
        <taxon>Caulobacterales</taxon>
        <taxon>Caulobacteraceae</taxon>
        <taxon>Phenylobacterium</taxon>
    </lineage>
</organism>
<evidence type="ECO:0000313" key="18">
    <source>
        <dbReference type="EMBL" id="MFD3264109.1"/>
    </source>
</evidence>
<keyword evidence="10 18" id="KW-0418">Kinase</keyword>
<dbReference type="PANTHER" id="PTHR44936">
    <property type="entry name" value="SENSOR PROTEIN CREC"/>
    <property type="match status" value="1"/>
</dbReference>
<protein>
    <recommendedName>
        <fullName evidence="3">histidine kinase</fullName>
        <ecNumber evidence="3">2.7.13.3</ecNumber>
    </recommendedName>
</protein>
<keyword evidence="11" id="KW-0067">ATP-binding</keyword>
<dbReference type="Pfam" id="PF00672">
    <property type="entry name" value="HAMP"/>
    <property type="match status" value="1"/>
</dbReference>
<keyword evidence="12 15" id="KW-1133">Transmembrane helix</keyword>
<dbReference type="PRINTS" id="PR00344">
    <property type="entry name" value="BCTRLSENSOR"/>
</dbReference>
<evidence type="ECO:0000256" key="12">
    <source>
        <dbReference type="ARBA" id="ARBA00022989"/>
    </source>
</evidence>
<dbReference type="GO" id="GO:0016301">
    <property type="term" value="F:kinase activity"/>
    <property type="evidence" value="ECO:0007669"/>
    <property type="project" value="UniProtKB-KW"/>
</dbReference>
<evidence type="ECO:0000256" key="3">
    <source>
        <dbReference type="ARBA" id="ARBA00012438"/>
    </source>
</evidence>
<dbReference type="Gene3D" id="3.30.565.10">
    <property type="entry name" value="Histidine kinase-like ATPase, C-terminal domain"/>
    <property type="match status" value="1"/>
</dbReference>
<evidence type="ECO:0000256" key="13">
    <source>
        <dbReference type="ARBA" id="ARBA00023012"/>
    </source>
</evidence>
<dbReference type="InterPro" id="IPR005467">
    <property type="entry name" value="His_kinase_dom"/>
</dbReference>
<evidence type="ECO:0000256" key="9">
    <source>
        <dbReference type="ARBA" id="ARBA00022741"/>
    </source>
</evidence>
<evidence type="ECO:0000256" key="11">
    <source>
        <dbReference type="ARBA" id="ARBA00022840"/>
    </source>
</evidence>
<evidence type="ECO:0000313" key="19">
    <source>
        <dbReference type="Proteomes" id="UP001598130"/>
    </source>
</evidence>
<dbReference type="EC" id="2.7.13.3" evidence="3"/>
<evidence type="ECO:0000256" key="8">
    <source>
        <dbReference type="ARBA" id="ARBA00022692"/>
    </source>
</evidence>
<dbReference type="InterPro" id="IPR050980">
    <property type="entry name" value="2C_sensor_his_kinase"/>
</dbReference>
<keyword evidence="5" id="KW-0997">Cell inner membrane</keyword>
<dbReference type="SUPFAM" id="SSF47384">
    <property type="entry name" value="Homodimeric domain of signal transducing histidine kinase"/>
    <property type="match status" value="1"/>
</dbReference>
<keyword evidence="19" id="KW-1185">Reference proteome</keyword>
<dbReference type="CDD" id="cd00075">
    <property type="entry name" value="HATPase"/>
    <property type="match status" value="1"/>
</dbReference>
<keyword evidence="4" id="KW-1003">Cell membrane</keyword>
<dbReference type="CDD" id="cd06225">
    <property type="entry name" value="HAMP"/>
    <property type="match status" value="1"/>
</dbReference>
<dbReference type="InterPro" id="IPR003594">
    <property type="entry name" value="HATPase_dom"/>
</dbReference>
<dbReference type="InterPro" id="IPR036097">
    <property type="entry name" value="HisK_dim/P_sf"/>
</dbReference>
<dbReference type="RefSeq" id="WP_377369529.1">
    <property type="nucleotide sequence ID" value="NZ_JAOTJD010000014.1"/>
</dbReference>
<dbReference type="PANTHER" id="PTHR44936:SF5">
    <property type="entry name" value="SENSOR HISTIDINE KINASE ENVZ"/>
    <property type="match status" value="1"/>
</dbReference>
<feature type="domain" description="Histidine kinase" evidence="16">
    <location>
        <begin position="269"/>
        <end position="465"/>
    </location>
</feature>
<dbReference type="CDD" id="cd00082">
    <property type="entry name" value="HisKA"/>
    <property type="match status" value="1"/>
</dbReference>
<dbReference type="InterPro" id="IPR003661">
    <property type="entry name" value="HisK_dim/P_dom"/>
</dbReference>
<feature type="domain" description="HAMP" evidence="17">
    <location>
        <begin position="209"/>
        <end position="261"/>
    </location>
</feature>
<dbReference type="InterPro" id="IPR036890">
    <property type="entry name" value="HATPase_C_sf"/>
</dbReference>
<dbReference type="EMBL" id="JAOTJD010000014">
    <property type="protein sequence ID" value="MFD3264109.1"/>
    <property type="molecule type" value="Genomic_DNA"/>
</dbReference>
<keyword evidence="9" id="KW-0547">Nucleotide-binding</keyword>
<reference evidence="18 19" key="1">
    <citation type="submission" date="2022-09" db="EMBL/GenBank/DDBJ databases">
        <title>New species of Phenylobacterium.</title>
        <authorList>
            <person name="Mieszkin S."/>
        </authorList>
    </citation>
    <scope>NUCLEOTIDE SEQUENCE [LARGE SCALE GENOMIC DNA]</scope>
    <source>
        <strain evidence="18 19">HK31-G</strain>
    </source>
</reference>
<dbReference type="PROSITE" id="PS50885">
    <property type="entry name" value="HAMP"/>
    <property type="match status" value="1"/>
</dbReference>
<comment type="catalytic activity">
    <reaction evidence="1">
        <text>ATP + protein L-histidine = ADP + protein N-phospho-L-histidine.</text>
        <dbReference type="EC" id="2.7.13.3"/>
    </reaction>
</comment>
<keyword evidence="14 15" id="KW-0472">Membrane</keyword>
<proteinExistence type="predicted"/>
<keyword evidence="13" id="KW-0902">Two-component regulatory system</keyword>
<feature type="transmembrane region" description="Helical" evidence="15">
    <location>
        <begin position="12"/>
        <end position="37"/>
    </location>
</feature>
<evidence type="ECO:0000256" key="7">
    <source>
        <dbReference type="ARBA" id="ARBA00022679"/>
    </source>
</evidence>
<evidence type="ECO:0000256" key="4">
    <source>
        <dbReference type="ARBA" id="ARBA00022475"/>
    </source>
</evidence>
<evidence type="ECO:0000256" key="15">
    <source>
        <dbReference type="SAM" id="Phobius"/>
    </source>
</evidence>
<keyword evidence="7" id="KW-0808">Transferase</keyword>
<dbReference type="SUPFAM" id="SSF55874">
    <property type="entry name" value="ATPase domain of HSP90 chaperone/DNA topoisomerase II/histidine kinase"/>
    <property type="match status" value="1"/>
</dbReference>
<dbReference type="Gene3D" id="1.10.287.130">
    <property type="match status" value="1"/>
</dbReference>
<sequence>MRPWGRNRAPIALQLVALLVVSLIAAQVVTFAVVVLMPPPPRAVYRLEEVAQALKGGSLTPRFGRPLLREVQAAPPPESANPPFPGEHARRQLAALLGVREADVRLTQHMTFPGRLHRTLGIGGAAMEVRHERIMADEFGAGRRPMMAFREIGPPMFGEFSAAVRHSDGQWVVVQPQPEPFPNDWQRRVLSWLAGCLMVVAPLGYLFARRITAPLGQFAQAAETLGRDPSGPLMALSGPAEIGAAARAFNDMQVRLKRFIDDRTAMVGAISHDLRTPLARMRFKLEGAPGPVKEAVLADITQMEAMITSVLAFIRDASAARPRERLDLLSLLECLVDDAGDQDLTVLEDSRPMTVDADALGLQRLFGNLLDNAVKHGVRGRVRVFQEDGHALVEIADDGPGLEAGELERVFQPFYRAEAARTLDGGGVGLGLAVARSIARAHGGDVVLVSSAAGLVARVRLPLSAG</sequence>
<keyword evidence="6" id="KW-0597">Phosphoprotein</keyword>
<evidence type="ECO:0000256" key="6">
    <source>
        <dbReference type="ARBA" id="ARBA00022553"/>
    </source>
</evidence>
<evidence type="ECO:0000259" key="16">
    <source>
        <dbReference type="PROSITE" id="PS50109"/>
    </source>
</evidence>
<dbReference type="SMART" id="SM00387">
    <property type="entry name" value="HATPase_c"/>
    <property type="match status" value="1"/>
</dbReference>
<dbReference type="InterPro" id="IPR003660">
    <property type="entry name" value="HAMP_dom"/>
</dbReference>
<evidence type="ECO:0000256" key="14">
    <source>
        <dbReference type="ARBA" id="ARBA00023136"/>
    </source>
</evidence>
<comment type="subcellular location">
    <subcellularLocation>
        <location evidence="2">Cell inner membrane</location>
        <topology evidence="2">Multi-pass membrane protein</topology>
    </subcellularLocation>
</comment>
<evidence type="ECO:0000259" key="17">
    <source>
        <dbReference type="PROSITE" id="PS50885"/>
    </source>
</evidence>
<dbReference type="Pfam" id="PF02518">
    <property type="entry name" value="HATPase_c"/>
    <property type="match status" value="1"/>
</dbReference>
<dbReference type="Proteomes" id="UP001598130">
    <property type="component" value="Unassembled WGS sequence"/>
</dbReference>
<dbReference type="SMART" id="SM00304">
    <property type="entry name" value="HAMP"/>
    <property type="match status" value="1"/>
</dbReference>
<name>A0ABW6CMT0_9CAUL</name>
<accession>A0ABW6CMT0</accession>
<evidence type="ECO:0000256" key="1">
    <source>
        <dbReference type="ARBA" id="ARBA00000085"/>
    </source>
</evidence>
<dbReference type="SMART" id="SM00388">
    <property type="entry name" value="HisKA"/>
    <property type="match status" value="1"/>
</dbReference>
<feature type="transmembrane region" description="Helical" evidence="15">
    <location>
        <begin position="189"/>
        <end position="208"/>
    </location>
</feature>
<evidence type="ECO:0000256" key="10">
    <source>
        <dbReference type="ARBA" id="ARBA00022777"/>
    </source>
</evidence>
<evidence type="ECO:0000256" key="5">
    <source>
        <dbReference type="ARBA" id="ARBA00022519"/>
    </source>
</evidence>
<gene>
    <name evidence="18" type="ORF">OCL97_09060</name>
</gene>
<dbReference type="InterPro" id="IPR004358">
    <property type="entry name" value="Sig_transdc_His_kin-like_C"/>
</dbReference>
<keyword evidence="8 15" id="KW-0812">Transmembrane</keyword>
<evidence type="ECO:0000256" key="2">
    <source>
        <dbReference type="ARBA" id="ARBA00004429"/>
    </source>
</evidence>
<dbReference type="PROSITE" id="PS50109">
    <property type="entry name" value="HIS_KIN"/>
    <property type="match status" value="1"/>
</dbReference>